<proteinExistence type="predicted"/>
<reference evidence="1 2" key="2">
    <citation type="submission" date="2020-02" db="EMBL/GenBank/DDBJ databases">
        <title>Genome sequences of Thiorhodococcus mannitoliphagus and Thiorhodococcus minor, purple sulfur photosynthetic bacteria in the gammaproteobacterial family, Chromatiaceae.</title>
        <authorList>
            <person name="Aviles F.A."/>
            <person name="Meyer T.E."/>
            <person name="Kyndt J.A."/>
        </authorList>
    </citation>
    <scope>NUCLEOTIDE SEQUENCE [LARGE SCALE GENOMIC DNA]</scope>
    <source>
        <strain evidence="1 2">DSM 18266</strain>
    </source>
</reference>
<reference evidence="2" key="1">
    <citation type="journal article" date="2020" name="Microbiol. Resour. Announc.">
        <title>Draft Genome Sequences of Thiorhodococcus mannitoliphagus and Thiorhodococcus minor, Purple Sulfur Photosynthetic Bacteria in the Gammaproteobacterial Family Chromatiaceae.</title>
        <authorList>
            <person name="Aviles F.A."/>
            <person name="Meyer T.E."/>
            <person name="Kyndt J.A."/>
        </authorList>
    </citation>
    <scope>NUCLEOTIDE SEQUENCE [LARGE SCALE GENOMIC DNA]</scope>
    <source>
        <strain evidence="2">DSM 18266</strain>
    </source>
</reference>
<dbReference type="RefSeq" id="WP_164653282.1">
    <property type="nucleotide sequence ID" value="NZ_JAAIJR010000023.1"/>
</dbReference>
<comment type="caution">
    <text evidence="1">The sequence shown here is derived from an EMBL/GenBank/DDBJ whole genome shotgun (WGS) entry which is preliminary data.</text>
</comment>
<accession>A0A6P1DU17</accession>
<gene>
    <name evidence="1" type="ORF">G3480_07645</name>
</gene>
<protein>
    <submittedName>
        <fullName evidence="1">Uncharacterized protein</fullName>
    </submittedName>
</protein>
<evidence type="ECO:0000313" key="1">
    <source>
        <dbReference type="EMBL" id="NEX20186.1"/>
    </source>
</evidence>
<dbReference type="AlphaFoldDB" id="A0A6P1DU17"/>
<evidence type="ECO:0000313" key="2">
    <source>
        <dbReference type="Proteomes" id="UP000471640"/>
    </source>
</evidence>
<organism evidence="1 2">
    <name type="scientific">Thiorhodococcus mannitoliphagus</name>
    <dbReference type="NCBI Taxonomy" id="329406"/>
    <lineage>
        <taxon>Bacteria</taxon>
        <taxon>Pseudomonadati</taxon>
        <taxon>Pseudomonadota</taxon>
        <taxon>Gammaproteobacteria</taxon>
        <taxon>Chromatiales</taxon>
        <taxon>Chromatiaceae</taxon>
        <taxon>Thiorhodococcus</taxon>
    </lineage>
</organism>
<keyword evidence="2" id="KW-1185">Reference proteome</keyword>
<dbReference type="Proteomes" id="UP000471640">
    <property type="component" value="Unassembled WGS sequence"/>
</dbReference>
<sequence length="61" mass="6834">MIPELLVLGDHAPAERRGPAIWIKCMLARTLEEADWPTTAVPIIYLPGVSRADLRHRDLST</sequence>
<dbReference type="EMBL" id="JAAIJR010000023">
    <property type="protein sequence ID" value="NEX20186.1"/>
    <property type="molecule type" value="Genomic_DNA"/>
</dbReference>
<name>A0A6P1DU17_9GAMM</name>